<gene>
    <name evidence="1" type="ORF">CLV81_2315</name>
</gene>
<evidence type="ECO:0000313" key="2">
    <source>
        <dbReference type="Proteomes" id="UP000237640"/>
    </source>
</evidence>
<evidence type="ECO:0000313" key="1">
    <source>
        <dbReference type="EMBL" id="PRX53922.1"/>
    </source>
</evidence>
<dbReference type="EMBL" id="PVYX01000002">
    <property type="protein sequence ID" value="PRX53922.1"/>
    <property type="molecule type" value="Genomic_DNA"/>
</dbReference>
<organism evidence="1 2">
    <name type="scientific">Flagellimonas meridianipacifica</name>
    <dbReference type="NCBI Taxonomy" id="1080225"/>
    <lineage>
        <taxon>Bacteria</taxon>
        <taxon>Pseudomonadati</taxon>
        <taxon>Bacteroidota</taxon>
        <taxon>Flavobacteriia</taxon>
        <taxon>Flavobacteriales</taxon>
        <taxon>Flavobacteriaceae</taxon>
        <taxon>Flagellimonas</taxon>
    </lineage>
</organism>
<comment type="caution">
    <text evidence="1">The sequence shown here is derived from an EMBL/GenBank/DDBJ whole genome shotgun (WGS) entry which is preliminary data.</text>
</comment>
<proteinExistence type="predicted"/>
<sequence>MGLIIFGKLLLQSDFERNLHKLRRIDAADFPTV</sequence>
<name>A0A2T0M917_9FLAO</name>
<accession>A0A2T0M917</accession>
<keyword evidence="2" id="KW-1185">Reference proteome</keyword>
<dbReference type="AlphaFoldDB" id="A0A2T0M917"/>
<dbReference type="Proteomes" id="UP000237640">
    <property type="component" value="Unassembled WGS sequence"/>
</dbReference>
<reference evidence="1 2" key="1">
    <citation type="submission" date="2018-03" db="EMBL/GenBank/DDBJ databases">
        <title>Genomic Encyclopedia of Archaeal and Bacterial Type Strains, Phase II (KMG-II): from individual species to whole genera.</title>
        <authorList>
            <person name="Goeker M."/>
        </authorList>
    </citation>
    <scope>NUCLEOTIDE SEQUENCE [LARGE SCALE GENOMIC DNA]</scope>
    <source>
        <strain evidence="1 2">DSM 25027</strain>
    </source>
</reference>
<protein>
    <submittedName>
        <fullName evidence="1">Uncharacterized protein</fullName>
    </submittedName>
</protein>